<dbReference type="GO" id="GO:0030150">
    <property type="term" value="P:protein import into mitochondrial matrix"/>
    <property type="evidence" value="ECO:0007669"/>
    <property type="project" value="TreeGrafter"/>
</dbReference>
<evidence type="ECO:0000256" key="4">
    <source>
        <dbReference type="ARBA" id="ARBA00022803"/>
    </source>
</evidence>
<dbReference type="GO" id="GO:0008320">
    <property type="term" value="F:protein transmembrane transporter activity"/>
    <property type="evidence" value="ECO:0007669"/>
    <property type="project" value="TreeGrafter"/>
</dbReference>
<dbReference type="InterPro" id="IPR011990">
    <property type="entry name" value="TPR-like_helical_dom_sf"/>
</dbReference>
<dbReference type="EMBL" id="CABPRJ010001337">
    <property type="protein sequence ID" value="VVC35299.1"/>
    <property type="molecule type" value="Genomic_DNA"/>
</dbReference>
<comment type="subcellular location">
    <subcellularLocation>
        <location evidence="1">Membrane</location>
    </subcellularLocation>
</comment>
<evidence type="ECO:0000256" key="2">
    <source>
        <dbReference type="ARBA" id="ARBA00022692"/>
    </source>
</evidence>
<keyword evidence="3" id="KW-0677">Repeat</keyword>
<dbReference type="Gene3D" id="1.25.40.10">
    <property type="entry name" value="Tetratricopeptide repeat domain"/>
    <property type="match status" value="1"/>
</dbReference>
<evidence type="ECO:0000313" key="7">
    <source>
        <dbReference type="EMBL" id="VVC35299.1"/>
    </source>
</evidence>
<dbReference type="SUPFAM" id="SSF48452">
    <property type="entry name" value="TPR-like"/>
    <property type="match status" value="1"/>
</dbReference>
<dbReference type="GO" id="GO:0030943">
    <property type="term" value="F:mitochondrion targeting sequence binding"/>
    <property type="evidence" value="ECO:0007669"/>
    <property type="project" value="TreeGrafter"/>
</dbReference>
<dbReference type="AlphaFoldDB" id="A0A5E4MUT3"/>
<dbReference type="OrthoDB" id="66418at2759"/>
<evidence type="ECO:0000313" key="8">
    <source>
        <dbReference type="Proteomes" id="UP000325440"/>
    </source>
</evidence>
<keyword evidence="4" id="KW-0802">TPR repeat</keyword>
<accession>A0A5E4MUT3</accession>
<dbReference type="PANTHER" id="PTHR46208">
    <property type="entry name" value="MITOCHONDRIAL IMPORT RECEPTOR SUBUNIT TOM70"/>
    <property type="match status" value="1"/>
</dbReference>
<keyword evidence="2" id="KW-0812">Transmembrane</keyword>
<evidence type="ECO:0000256" key="1">
    <source>
        <dbReference type="ARBA" id="ARBA00004370"/>
    </source>
</evidence>
<dbReference type="PANTHER" id="PTHR46208:SF1">
    <property type="entry name" value="MITOCHONDRIAL IMPORT RECEPTOR SUBUNIT TOM70"/>
    <property type="match status" value="1"/>
</dbReference>
<protein>
    <submittedName>
        <fullName evidence="7">Tetratricopeptide repeat-containing domain,Tetratricopeptide-like helical domain</fullName>
    </submittedName>
</protein>
<name>A0A5E4MUT3_9HEMI</name>
<organism evidence="7 8">
    <name type="scientific">Cinara cedri</name>
    <dbReference type="NCBI Taxonomy" id="506608"/>
    <lineage>
        <taxon>Eukaryota</taxon>
        <taxon>Metazoa</taxon>
        <taxon>Ecdysozoa</taxon>
        <taxon>Arthropoda</taxon>
        <taxon>Hexapoda</taxon>
        <taxon>Insecta</taxon>
        <taxon>Pterygota</taxon>
        <taxon>Neoptera</taxon>
        <taxon>Paraneoptera</taxon>
        <taxon>Hemiptera</taxon>
        <taxon>Sternorrhyncha</taxon>
        <taxon>Aphidomorpha</taxon>
        <taxon>Aphidoidea</taxon>
        <taxon>Aphididae</taxon>
        <taxon>Lachninae</taxon>
        <taxon>Cinara</taxon>
    </lineage>
</organism>
<dbReference type="GO" id="GO:0045039">
    <property type="term" value="P:protein insertion into mitochondrial inner membrane"/>
    <property type="evidence" value="ECO:0007669"/>
    <property type="project" value="TreeGrafter"/>
</dbReference>
<proteinExistence type="predicted"/>
<gene>
    <name evidence="7" type="ORF">CINCED_3A003127</name>
</gene>
<sequence length="102" mass="11672">MNTEKSVEDFKKAVELNPEFVLSIVQCYFAQYHHARRVSNELDVAKFLGKLNGFVNKYPDIADGFRLYALALSEKGSFVEADLLLKKAHEIHPDNVTFLVLR</sequence>
<keyword evidence="5" id="KW-1133">Transmembrane helix</keyword>
<keyword evidence="8" id="KW-1185">Reference proteome</keyword>
<evidence type="ECO:0000256" key="6">
    <source>
        <dbReference type="ARBA" id="ARBA00023136"/>
    </source>
</evidence>
<feature type="non-terminal residue" evidence="7">
    <location>
        <position position="102"/>
    </location>
</feature>
<dbReference type="GO" id="GO:0005741">
    <property type="term" value="C:mitochondrial outer membrane"/>
    <property type="evidence" value="ECO:0007669"/>
    <property type="project" value="TreeGrafter"/>
</dbReference>
<keyword evidence="6" id="KW-0472">Membrane</keyword>
<evidence type="ECO:0000256" key="5">
    <source>
        <dbReference type="ARBA" id="ARBA00022989"/>
    </source>
</evidence>
<dbReference type="Proteomes" id="UP000325440">
    <property type="component" value="Unassembled WGS sequence"/>
</dbReference>
<evidence type="ECO:0000256" key="3">
    <source>
        <dbReference type="ARBA" id="ARBA00022737"/>
    </source>
</evidence>
<reference evidence="7 8" key="1">
    <citation type="submission" date="2019-08" db="EMBL/GenBank/DDBJ databases">
        <authorList>
            <person name="Alioto T."/>
            <person name="Alioto T."/>
            <person name="Gomez Garrido J."/>
        </authorList>
    </citation>
    <scope>NUCLEOTIDE SEQUENCE [LARGE SCALE GENOMIC DNA]</scope>
</reference>